<feature type="domain" description="Peptidase M43 pregnancy-associated plasma-A" evidence="10">
    <location>
        <begin position="285"/>
        <end position="380"/>
    </location>
</feature>
<evidence type="ECO:0000256" key="5">
    <source>
        <dbReference type="ARBA" id="ARBA00022801"/>
    </source>
</evidence>
<dbReference type="InterPro" id="IPR026444">
    <property type="entry name" value="Secre_tail"/>
</dbReference>
<evidence type="ECO:0000256" key="9">
    <source>
        <dbReference type="SAM" id="SignalP"/>
    </source>
</evidence>
<evidence type="ECO:0000256" key="3">
    <source>
        <dbReference type="ARBA" id="ARBA00022723"/>
    </source>
</evidence>
<accession>A0A1I6Y1V4</accession>
<feature type="signal peptide" evidence="9">
    <location>
        <begin position="1"/>
        <end position="22"/>
    </location>
</feature>
<dbReference type="Proteomes" id="UP000236454">
    <property type="component" value="Unassembled WGS sequence"/>
</dbReference>
<dbReference type="InterPro" id="IPR024079">
    <property type="entry name" value="MetalloPept_cat_dom_sf"/>
</dbReference>
<sequence length="480" mass="53296">MLEKITQALLALLVAGGGQVFAQAIHPAQTNGNPVAPTCGSYELMQHVDQHHPGFMENSNTMMEQIQHIVANQAQAKGPTDLYTIPVVFHVVYNDPTENLPDSVLENQLLILNECFRRQNDDKINTRSEFLPYVGDAGIQFKFAEQDPDGNPTNGITRTSTNITHFGGVLPYGQGQNQEIADWVNDSLYYNYFRLTNDTLGGISAWNTDEYVNIWIGDLRIFEPQFNNFEEIVFFALGIPPVGHVNFPNTGIDVLQAMGDGILMHYVNVGSNNPNVFPNPYDVYNGKANGGKTLVHEMGHYLGLRHIWGDGDCTVDDYVNDTPMASAQSNYNCNLTLNSCVDDIDGVDLPNMVENYMDYSSVSCQNSFTLGQIAVMRIVLEDYRTNLAEVSSMASTEEFSMEEIKVYPNPTSGTFIVDLGELSTVQTLQILSVDGRVVAENEGVLKGEISFVLEEKPGVYFIRVQNKQGENKVLKLMIQS</sequence>
<dbReference type="Pfam" id="PF18962">
    <property type="entry name" value="Por_Secre_tail"/>
    <property type="match status" value="1"/>
</dbReference>
<dbReference type="GO" id="GO:0006508">
    <property type="term" value="P:proteolysis"/>
    <property type="evidence" value="ECO:0007669"/>
    <property type="project" value="UniProtKB-KW"/>
</dbReference>
<keyword evidence="3" id="KW-0479">Metal-binding</keyword>
<reference evidence="12 13" key="1">
    <citation type="submission" date="2016-10" db="EMBL/GenBank/DDBJ databases">
        <authorList>
            <person name="de Groot N.N."/>
        </authorList>
    </citation>
    <scope>NUCLEOTIDE SEQUENCE [LARGE SCALE GENOMIC DNA]</scope>
    <source>
        <strain evidence="12 13">CGMCC 1.7005</strain>
    </source>
</reference>
<keyword evidence="2" id="KW-0645">Protease</keyword>
<keyword evidence="13" id="KW-1185">Reference proteome</keyword>
<evidence type="ECO:0000313" key="13">
    <source>
        <dbReference type="Proteomes" id="UP000236454"/>
    </source>
</evidence>
<dbReference type="EMBL" id="FPAS01000001">
    <property type="protein sequence ID" value="SFT44416.1"/>
    <property type="molecule type" value="Genomic_DNA"/>
</dbReference>
<keyword evidence="4 9" id="KW-0732">Signal</keyword>
<dbReference type="PANTHER" id="PTHR47466:SF1">
    <property type="entry name" value="METALLOPROTEASE MEP1 (AFU_ORTHOLOGUE AFUA_1G07730)-RELATED"/>
    <property type="match status" value="1"/>
</dbReference>
<evidence type="ECO:0000256" key="2">
    <source>
        <dbReference type="ARBA" id="ARBA00022670"/>
    </source>
</evidence>
<evidence type="ECO:0000256" key="7">
    <source>
        <dbReference type="ARBA" id="ARBA00023049"/>
    </source>
</evidence>
<evidence type="ECO:0000259" key="10">
    <source>
        <dbReference type="Pfam" id="PF05572"/>
    </source>
</evidence>
<keyword evidence="5" id="KW-0378">Hydrolase</keyword>
<protein>
    <submittedName>
        <fullName evidence="12">Por secretion system C-terminal sorting domain-containing protein</fullName>
    </submittedName>
</protein>
<evidence type="ECO:0000313" key="12">
    <source>
        <dbReference type="EMBL" id="SFT44416.1"/>
    </source>
</evidence>
<keyword evidence="6" id="KW-0862">Zinc</keyword>
<dbReference type="GO" id="GO:0046872">
    <property type="term" value="F:metal ion binding"/>
    <property type="evidence" value="ECO:0007669"/>
    <property type="project" value="UniProtKB-KW"/>
</dbReference>
<evidence type="ECO:0000256" key="8">
    <source>
        <dbReference type="ARBA" id="ARBA00023157"/>
    </source>
</evidence>
<evidence type="ECO:0000256" key="1">
    <source>
        <dbReference type="ARBA" id="ARBA00008721"/>
    </source>
</evidence>
<feature type="chain" id="PRO_5014757604" evidence="9">
    <location>
        <begin position="23"/>
        <end position="480"/>
    </location>
</feature>
<evidence type="ECO:0000256" key="4">
    <source>
        <dbReference type="ARBA" id="ARBA00022729"/>
    </source>
</evidence>
<name>A0A1I6Y1V4_9FLAO</name>
<dbReference type="RefSeq" id="WP_170853652.1">
    <property type="nucleotide sequence ID" value="NZ_FPAS01000001.1"/>
</dbReference>
<dbReference type="PANTHER" id="PTHR47466">
    <property type="match status" value="1"/>
</dbReference>
<comment type="similarity">
    <text evidence="1">Belongs to the peptidase M43B family.</text>
</comment>
<dbReference type="InterPro" id="IPR008754">
    <property type="entry name" value="Peptidase_M43"/>
</dbReference>
<feature type="domain" description="Secretion system C-terminal sorting" evidence="11">
    <location>
        <begin position="406"/>
        <end position="477"/>
    </location>
</feature>
<dbReference type="Pfam" id="PF05572">
    <property type="entry name" value="Peptidase_M43"/>
    <property type="match status" value="1"/>
</dbReference>
<organism evidence="12 13">
    <name type="scientific">Lishizhenia tianjinensis</name>
    <dbReference type="NCBI Taxonomy" id="477690"/>
    <lineage>
        <taxon>Bacteria</taxon>
        <taxon>Pseudomonadati</taxon>
        <taxon>Bacteroidota</taxon>
        <taxon>Flavobacteriia</taxon>
        <taxon>Flavobacteriales</taxon>
        <taxon>Crocinitomicaceae</taxon>
        <taxon>Lishizhenia</taxon>
    </lineage>
</organism>
<keyword evidence="8" id="KW-1015">Disulfide bond</keyword>
<evidence type="ECO:0000259" key="11">
    <source>
        <dbReference type="Pfam" id="PF18962"/>
    </source>
</evidence>
<gene>
    <name evidence="12" type="ORF">SAMN05216474_0602</name>
</gene>
<dbReference type="AlphaFoldDB" id="A0A1I6Y1V4"/>
<evidence type="ECO:0000256" key="6">
    <source>
        <dbReference type="ARBA" id="ARBA00022833"/>
    </source>
</evidence>
<dbReference type="NCBIfam" id="TIGR04183">
    <property type="entry name" value="Por_Secre_tail"/>
    <property type="match status" value="1"/>
</dbReference>
<dbReference type="Gene3D" id="3.40.390.10">
    <property type="entry name" value="Collagenase (Catalytic Domain)"/>
    <property type="match status" value="1"/>
</dbReference>
<dbReference type="STRING" id="477690.SAMN05216474_0602"/>
<keyword evidence="7" id="KW-0482">Metalloprotease</keyword>
<dbReference type="GO" id="GO:0008237">
    <property type="term" value="F:metallopeptidase activity"/>
    <property type="evidence" value="ECO:0007669"/>
    <property type="project" value="UniProtKB-KW"/>
</dbReference>
<proteinExistence type="inferred from homology"/>
<dbReference type="SUPFAM" id="SSF55486">
    <property type="entry name" value="Metalloproteases ('zincins'), catalytic domain"/>
    <property type="match status" value="2"/>
</dbReference>